<sequence length="81" mass="9397">MPQQFPSVQLHTPQKAFYISEDKAMSWWKNILAQPCCRCLYWLGSGSLSKTAERCRPDATFVIVLRLRECARLLTATSQYR</sequence>
<accession>A0A9P5C8Z3</accession>
<dbReference type="AlphaFoldDB" id="A0A9P5C8Z3"/>
<protein>
    <submittedName>
        <fullName evidence="1">Uncharacterized protein</fullName>
    </submittedName>
</protein>
<comment type="caution">
    <text evidence="1">The sequence shown here is derived from an EMBL/GenBank/DDBJ whole genome shotgun (WGS) entry which is preliminary data.</text>
</comment>
<dbReference type="EMBL" id="QLNT01000018">
    <property type="protein sequence ID" value="KAF3065609.1"/>
    <property type="molecule type" value="Genomic_DNA"/>
</dbReference>
<proteinExistence type="predicted"/>
<reference evidence="1 2" key="1">
    <citation type="submission" date="2018-06" db="EMBL/GenBank/DDBJ databases">
        <title>Genome analysis of cellulolytic fungus Trichoderma lentiforme CFAM-422.</title>
        <authorList>
            <person name="Steindorff A.S."/>
            <person name="Formighieri E.F."/>
            <person name="Midorikawa G.E.O."/>
            <person name="Tamietti M.S."/>
            <person name="Ramos E.Z."/>
            <person name="Silva A.S."/>
            <person name="Bon E.P.S."/>
            <person name="Mendes T.D."/>
            <person name="Damaso M.C.T."/>
            <person name="Favaro L.C.L."/>
        </authorList>
    </citation>
    <scope>NUCLEOTIDE SEQUENCE [LARGE SCALE GENOMIC DNA]</scope>
    <source>
        <strain evidence="1 2">CFAM-422</strain>
    </source>
</reference>
<organism evidence="1 2">
    <name type="scientific">Trichoderma lentiforme</name>
    <dbReference type="NCBI Taxonomy" id="1567552"/>
    <lineage>
        <taxon>Eukaryota</taxon>
        <taxon>Fungi</taxon>
        <taxon>Dikarya</taxon>
        <taxon>Ascomycota</taxon>
        <taxon>Pezizomycotina</taxon>
        <taxon>Sordariomycetes</taxon>
        <taxon>Hypocreomycetidae</taxon>
        <taxon>Hypocreales</taxon>
        <taxon>Hypocreaceae</taxon>
        <taxon>Trichoderma</taxon>
    </lineage>
</organism>
<gene>
    <name evidence="1" type="ORF">CFAM422_009666</name>
</gene>
<name>A0A9P5C8Z3_9HYPO</name>
<evidence type="ECO:0000313" key="1">
    <source>
        <dbReference type="EMBL" id="KAF3065609.1"/>
    </source>
</evidence>
<dbReference type="Proteomes" id="UP000801864">
    <property type="component" value="Unassembled WGS sequence"/>
</dbReference>
<keyword evidence="2" id="KW-1185">Reference proteome</keyword>
<evidence type="ECO:0000313" key="2">
    <source>
        <dbReference type="Proteomes" id="UP000801864"/>
    </source>
</evidence>